<dbReference type="EMBL" id="CP017269">
    <property type="protein sequence ID" value="AOT71442.1"/>
    <property type="molecule type" value="Genomic_DNA"/>
</dbReference>
<accession>A0A1D8GKP7</accession>
<sequence>MEGKITSIKEFKAVGITYFGDNKNGEIPSLWEVFNKHYKDIKQKSKSMRYYGICDGELDSECRFHYTACAEVDSFEDVPENMETKVVQSGKYVMYTYTGAIKDLGEFYDNIFTKWIPASGYKIDCRPQLELYDERFMRNGEFDIYIPIK</sequence>
<dbReference type="SUPFAM" id="SSF55136">
    <property type="entry name" value="Probable bacterial effector-binding domain"/>
    <property type="match status" value="1"/>
</dbReference>
<dbReference type="PANTHER" id="PTHR36444:SF2">
    <property type="entry name" value="TRANSCRIPTIONAL REGULATOR PROTEIN YOBU-RELATED"/>
    <property type="match status" value="1"/>
</dbReference>
<dbReference type="OrthoDB" id="45544at2"/>
<dbReference type="SMART" id="SM00871">
    <property type="entry name" value="AraC_E_bind"/>
    <property type="match status" value="1"/>
</dbReference>
<dbReference type="STRING" id="1424294.Gferi_19055"/>
<dbReference type="Proteomes" id="UP000095743">
    <property type="component" value="Chromosome"/>
</dbReference>
<dbReference type="InterPro" id="IPR010499">
    <property type="entry name" value="AraC_E-bd"/>
</dbReference>
<dbReference type="InterPro" id="IPR053182">
    <property type="entry name" value="YobU-like_regulator"/>
</dbReference>
<reference evidence="2 3" key="1">
    <citation type="submission" date="2016-09" db="EMBL/GenBank/DDBJ databases">
        <title>Genomic analysis reveals versatility of anaerobic energy metabolism of Geosporobacter ferrireducens IRF9 of phylum Firmicutes.</title>
        <authorList>
            <person name="Kim S.-J."/>
        </authorList>
    </citation>
    <scope>NUCLEOTIDE SEQUENCE [LARGE SCALE GENOMIC DNA]</scope>
    <source>
        <strain evidence="2 3">IRF9</strain>
    </source>
</reference>
<keyword evidence="3" id="KW-1185">Reference proteome</keyword>
<dbReference type="PANTHER" id="PTHR36444">
    <property type="entry name" value="TRANSCRIPTIONAL REGULATOR PROTEIN YOBU-RELATED"/>
    <property type="match status" value="1"/>
</dbReference>
<dbReference type="InterPro" id="IPR011256">
    <property type="entry name" value="Reg_factor_effector_dom_sf"/>
</dbReference>
<evidence type="ECO:0000313" key="2">
    <source>
        <dbReference type="EMBL" id="AOT71442.1"/>
    </source>
</evidence>
<feature type="domain" description="AraC effector-binding" evidence="1">
    <location>
        <begin position="1"/>
        <end position="149"/>
    </location>
</feature>
<protein>
    <submittedName>
        <fullName evidence="2">Transcriptional regulator</fullName>
    </submittedName>
</protein>
<evidence type="ECO:0000313" key="3">
    <source>
        <dbReference type="Proteomes" id="UP000095743"/>
    </source>
</evidence>
<dbReference type="InterPro" id="IPR029441">
    <property type="entry name" value="Cass2"/>
</dbReference>
<organism evidence="2 3">
    <name type="scientific">Geosporobacter ferrireducens</name>
    <dbReference type="NCBI Taxonomy" id="1424294"/>
    <lineage>
        <taxon>Bacteria</taxon>
        <taxon>Bacillati</taxon>
        <taxon>Bacillota</taxon>
        <taxon>Clostridia</taxon>
        <taxon>Peptostreptococcales</taxon>
        <taxon>Thermotaleaceae</taxon>
        <taxon>Geosporobacter</taxon>
    </lineage>
</organism>
<evidence type="ECO:0000259" key="1">
    <source>
        <dbReference type="SMART" id="SM00871"/>
    </source>
</evidence>
<dbReference type="AlphaFoldDB" id="A0A1D8GKP7"/>
<proteinExistence type="predicted"/>
<dbReference type="Gene3D" id="3.20.80.10">
    <property type="entry name" value="Regulatory factor, effector binding domain"/>
    <property type="match status" value="1"/>
</dbReference>
<name>A0A1D8GKP7_9FIRM</name>
<gene>
    <name evidence="2" type="ORF">Gferi_19055</name>
</gene>
<dbReference type="Pfam" id="PF14526">
    <property type="entry name" value="Cass2"/>
    <property type="match status" value="1"/>
</dbReference>
<dbReference type="KEGG" id="gfe:Gferi_19055"/>
<dbReference type="RefSeq" id="WP_069979281.1">
    <property type="nucleotide sequence ID" value="NZ_CP017269.1"/>
</dbReference>